<keyword evidence="1" id="KW-0812">Transmembrane</keyword>
<name>A0A5S6QK02_TRIMR</name>
<evidence type="ECO:0000313" key="2">
    <source>
        <dbReference type="Proteomes" id="UP000046395"/>
    </source>
</evidence>
<protein>
    <submittedName>
        <fullName evidence="3">G-protein coupled receptors family 1 profile domain-containing protein</fullName>
    </submittedName>
</protein>
<evidence type="ECO:0000313" key="3">
    <source>
        <dbReference type="WBParaSite" id="TMUE_2000007499.1"/>
    </source>
</evidence>
<evidence type="ECO:0000256" key="1">
    <source>
        <dbReference type="SAM" id="Phobius"/>
    </source>
</evidence>
<keyword evidence="1" id="KW-0472">Membrane</keyword>
<accession>A0A5S6QK02</accession>
<sequence>MAVVVYEDPEKGSTSTWITAFTFAVITALTCSCLFILLMMEKRKKKVHKLTAMFCFGSATASLGYAFAYGPRLRGGCMDTTIIAISCLTHHPHITLYSIGELLIIFSMLLMGIDFFVVTMPTVWKLRIDNSRINHLILATIIPCSLNVLTCWLSTLQRGDVAVSSCCYHEDVVPVQYYLIYYGFISFLGYTSVLLSIVAVVVLKMKKPSSSAVREVQVRRNIVVMKQTFAIVIFTFFVQTVPCTAAVVIVANGMDRSFLHMCRFRSLRRRLKLLFVCETEQTSVEQMINDQRTPCSQRSPRLPVILVRQAVTR</sequence>
<feature type="transmembrane region" description="Helical" evidence="1">
    <location>
        <begin position="179"/>
        <end position="203"/>
    </location>
</feature>
<dbReference type="WBParaSite" id="TMUE_2000007499.1">
    <property type="protein sequence ID" value="TMUE_2000007499.1"/>
    <property type="gene ID" value="WBGene00291218"/>
</dbReference>
<reference evidence="3" key="1">
    <citation type="submission" date="2019-12" db="UniProtKB">
        <authorList>
            <consortium name="WormBaseParasite"/>
        </authorList>
    </citation>
    <scope>IDENTIFICATION</scope>
</reference>
<dbReference type="Proteomes" id="UP000046395">
    <property type="component" value="Unassembled WGS sequence"/>
</dbReference>
<organism evidence="2 3">
    <name type="scientific">Trichuris muris</name>
    <name type="common">Mouse whipworm</name>
    <dbReference type="NCBI Taxonomy" id="70415"/>
    <lineage>
        <taxon>Eukaryota</taxon>
        <taxon>Metazoa</taxon>
        <taxon>Ecdysozoa</taxon>
        <taxon>Nematoda</taxon>
        <taxon>Enoplea</taxon>
        <taxon>Dorylaimia</taxon>
        <taxon>Trichinellida</taxon>
        <taxon>Trichuridae</taxon>
        <taxon>Trichuris</taxon>
    </lineage>
</organism>
<feature type="transmembrane region" description="Helical" evidence="1">
    <location>
        <begin position="50"/>
        <end position="68"/>
    </location>
</feature>
<dbReference type="SUPFAM" id="SSF81321">
    <property type="entry name" value="Family A G protein-coupled receptor-like"/>
    <property type="match status" value="1"/>
</dbReference>
<keyword evidence="1" id="KW-1133">Transmembrane helix</keyword>
<feature type="transmembrane region" description="Helical" evidence="1">
    <location>
        <begin position="102"/>
        <end position="124"/>
    </location>
</feature>
<feature type="transmembrane region" description="Helical" evidence="1">
    <location>
        <begin position="229"/>
        <end position="251"/>
    </location>
</feature>
<feature type="transmembrane region" description="Helical" evidence="1">
    <location>
        <begin position="136"/>
        <end position="155"/>
    </location>
</feature>
<proteinExistence type="predicted"/>
<dbReference type="AlphaFoldDB" id="A0A5S6QK02"/>
<keyword evidence="2" id="KW-1185">Reference proteome</keyword>
<feature type="transmembrane region" description="Helical" evidence="1">
    <location>
        <begin position="17"/>
        <end position="38"/>
    </location>
</feature>